<dbReference type="InterPro" id="IPR011333">
    <property type="entry name" value="SKP1/BTB/POZ_sf"/>
</dbReference>
<evidence type="ECO:0000256" key="1">
    <source>
        <dbReference type="SAM" id="MobiDB-lite"/>
    </source>
</evidence>
<dbReference type="OrthoDB" id="3218112at2759"/>
<dbReference type="SMART" id="SM00225">
    <property type="entry name" value="BTB"/>
    <property type="match status" value="1"/>
</dbReference>
<comment type="caution">
    <text evidence="3">The sequence shown here is derived from an EMBL/GenBank/DDBJ whole genome shotgun (WGS) entry which is preliminary data.</text>
</comment>
<sequence>MYYSPITPDTSLRPITPDMSSASIRDSMVSSSSRSTSVTDIPATDPTPRRHEGFWMYDGSIVLQVQNTLFRVHQTILATHSEVFATLFTVPQPEGEDMIDGCHVVELHDDEKDFEDLLAAVYRPDHFDTLPLDADLDTLMTFIGGILRLSTKYVIRYLRQRCIALLLAKLPPTFEAYEAKSALTSPPGHTPAERYRSDTVMRAIRLAQDSNVLEALPYAYYCVSRFPHKRLLKDRPGDISWRDKTVCLVGRERLNWAQMSMSHSFLLVFHRAPTCQNALCAHARGPHAEWHALESARSPHPLRAYDRWEHLNVCRECVEYCQARHFEGRREVWKHLPSLFEMASWEELKERQYV</sequence>
<name>A0A8S0WJ37_CYCAE</name>
<dbReference type="AlphaFoldDB" id="A0A8S0WJ37"/>
<reference evidence="3 4" key="1">
    <citation type="submission" date="2020-01" db="EMBL/GenBank/DDBJ databases">
        <authorList>
            <person name="Gupta K D."/>
        </authorList>
    </citation>
    <scope>NUCLEOTIDE SEQUENCE [LARGE SCALE GENOMIC DNA]</scope>
</reference>
<dbReference type="InterPro" id="IPR000210">
    <property type="entry name" value="BTB/POZ_dom"/>
</dbReference>
<feature type="region of interest" description="Disordered" evidence="1">
    <location>
        <begin position="1"/>
        <end position="46"/>
    </location>
</feature>
<dbReference type="SUPFAM" id="SSF54695">
    <property type="entry name" value="POZ domain"/>
    <property type="match status" value="1"/>
</dbReference>
<gene>
    <name evidence="3" type="ORF">AAE3_LOCUS5739</name>
</gene>
<dbReference type="PROSITE" id="PS50097">
    <property type="entry name" value="BTB"/>
    <property type="match status" value="1"/>
</dbReference>
<keyword evidence="4" id="KW-1185">Reference proteome</keyword>
<dbReference type="Gene3D" id="3.30.710.10">
    <property type="entry name" value="Potassium Channel Kv1.1, Chain A"/>
    <property type="match status" value="1"/>
</dbReference>
<accession>A0A8S0WJ37</accession>
<dbReference type="EMBL" id="CACVBS010000040">
    <property type="protein sequence ID" value="CAA7263503.1"/>
    <property type="molecule type" value="Genomic_DNA"/>
</dbReference>
<protein>
    <recommendedName>
        <fullName evidence="2">BTB domain-containing protein</fullName>
    </recommendedName>
</protein>
<dbReference type="Proteomes" id="UP000467700">
    <property type="component" value="Unassembled WGS sequence"/>
</dbReference>
<organism evidence="3 4">
    <name type="scientific">Cyclocybe aegerita</name>
    <name type="common">Black poplar mushroom</name>
    <name type="synonym">Agrocybe aegerita</name>
    <dbReference type="NCBI Taxonomy" id="1973307"/>
    <lineage>
        <taxon>Eukaryota</taxon>
        <taxon>Fungi</taxon>
        <taxon>Dikarya</taxon>
        <taxon>Basidiomycota</taxon>
        <taxon>Agaricomycotina</taxon>
        <taxon>Agaricomycetes</taxon>
        <taxon>Agaricomycetidae</taxon>
        <taxon>Agaricales</taxon>
        <taxon>Agaricineae</taxon>
        <taxon>Bolbitiaceae</taxon>
        <taxon>Cyclocybe</taxon>
    </lineage>
</organism>
<feature type="compositionally biased region" description="Low complexity" evidence="1">
    <location>
        <begin position="19"/>
        <end position="41"/>
    </location>
</feature>
<proteinExistence type="predicted"/>
<evidence type="ECO:0000259" key="2">
    <source>
        <dbReference type="PROSITE" id="PS50097"/>
    </source>
</evidence>
<dbReference type="Pfam" id="PF00651">
    <property type="entry name" value="BTB"/>
    <property type="match status" value="1"/>
</dbReference>
<feature type="domain" description="BTB" evidence="2">
    <location>
        <begin position="59"/>
        <end position="122"/>
    </location>
</feature>
<evidence type="ECO:0000313" key="4">
    <source>
        <dbReference type="Proteomes" id="UP000467700"/>
    </source>
</evidence>
<evidence type="ECO:0000313" key="3">
    <source>
        <dbReference type="EMBL" id="CAA7263503.1"/>
    </source>
</evidence>